<accession>A0A8X7WLD1</accession>
<dbReference type="AlphaFoldDB" id="A0A8X7WLD1"/>
<proteinExistence type="predicted"/>
<gene>
    <name evidence="2" type="ORF">Bca52824_001358</name>
</gene>
<feature type="region of interest" description="Disordered" evidence="1">
    <location>
        <begin position="257"/>
        <end position="301"/>
    </location>
</feature>
<evidence type="ECO:0000313" key="3">
    <source>
        <dbReference type="Proteomes" id="UP000886595"/>
    </source>
</evidence>
<name>A0A8X7WLD1_BRACI</name>
<protein>
    <submittedName>
        <fullName evidence="2">Uncharacterized protein</fullName>
    </submittedName>
</protein>
<feature type="compositionally biased region" description="Basic and acidic residues" evidence="1">
    <location>
        <begin position="275"/>
        <end position="301"/>
    </location>
</feature>
<comment type="caution">
    <text evidence="2">The sequence shown here is derived from an EMBL/GenBank/DDBJ whole genome shotgun (WGS) entry which is preliminary data.</text>
</comment>
<evidence type="ECO:0000313" key="2">
    <source>
        <dbReference type="EMBL" id="KAG2330178.1"/>
    </source>
</evidence>
<dbReference type="EMBL" id="JAAMPC010000001">
    <property type="protein sequence ID" value="KAG2330178.1"/>
    <property type="molecule type" value="Genomic_DNA"/>
</dbReference>
<keyword evidence="3" id="KW-1185">Reference proteome</keyword>
<feature type="compositionally biased region" description="Low complexity" evidence="1">
    <location>
        <begin position="12"/>
        <end position="38"/>
    </location>
</feature>
<dbReference type="Proteomes" id="UP000886595">
    <property type="component" value="Unassembled WGS sequence"/>
</dbReference>
<reference evidence="2 3" key="1">
    <citation type="submission" date="2020-02" db="EMBL/GenBank/DDBJ databases">
        <authorList>
            <person name="Ma Q."/>
            <person name="Huang Y."/>
            <person name="Song X."/>
            <person name="Pei D."/>
        </authorList>
    </citation>
    <scope>NUCLEOTIDE SEQUENCE [LARGE SCALE GENOMIC DNA]</scope>
    <source>
        <strain evidence="2">Sxm20200214</strain>
        <tissue evidence="2">Leaf</tissue>
    </source>
</reference>
<organism evidence="2 3">
    <name type="scientific">Brassica carinata</name>
    <name type="common">Ethiopian mustard</name>
    <name type="synonym">Abyssinian cabbage</name>
    <dbReference type="NCBI Taxonomy" id="52824"/>
    <lineage>
        <taxon>Eukaryota</taxon>
        <taxon>Viridiplantae</taxon>
        <taxon>Streptophyta</taxon>
        <taxon>Embryophyta</taxon>
        <taxon>Tracheophyta</taxon>
        <taxon>Spermatophyta</taxon>
        <taxon>Magnoliopsida</taxon>
        <taxon>eudicotyledons</taxon>
        <taxon>Gunneridae</taxon>
        <taxon>Pentapetalae</taxon>
        <taxon>rosids</taxon>
        <taxon>malvids</taxon>
        <taxon>Brassicales</taxon>
        <taxon>Brassicaceae</taxon>
        <taxon>Brassiceae</taxon>
        <taxon>Brassica</taxon>
    </lineage>
</organism>
<feature type="compositionally biased region" description="Polar residues" evidence="1">
    <location>
        <begin position="1"/>
        <end position="11"/>
    </location>
</feature>
<feature type="compositionally biased region" description="Polar residues" evidence="1">
    <location>
        <begin position="258"/>
        <end position="270"/>
    </location>
</feature>
<feature type="region of interest" description="Disordered" evidence="1">
    <location>
        <begin position="1"/>
        <end position="42"/>
    </location>
</feature>
<evidence type="ECO:0000256" key="1">
    <source>
        <dbReference type="SAM" id="MobiDB-lite"/>
    </source>
</evidence>
<sequence>MLSNRSCSPVQPSSGRLSSRPGTSPSPSHPGPLSSSYSFPDRVNEAGPSVPVMPLVPTGFGILACPTRSSHALDAATPRPSLPGLLSPPGLAPALLRPLTAEHRERFTPATQEDPDPYSRAEMDDKLNDIYTIHYDSMNDFKWKLDSVYHPLNDKIKYLTQTMENLPEDVNTLRRRIPQGAAAWKQWKLSTSHEFPHHTSANERWTHRPTLILHRSIVTKGNQSTYALPDWKRKSRMDAFQQEMGTIQSQLDFHLKISPSTDMPTSTSIDPDQEPAEHQKESIDSKDNTSLDTYLKEDSTP</sequence>